<dbReference type="RefSeq" id="XP_033460706.1">
    <property type="nucleotide sequence ID" value="XM_033601275.1"/>
</dbReference>
<dbReference type="InterPro" id="IPR025702">
    <property type="entry name" value="OXD"/>
</dbReference>
<name>A0A6J3M6N3_9PEZI</name>
<reference evidence="8" key="1">
    <citation type="submission" date="2020-01" db="EMBL/GenBank/DDBJ databases">
        <authorList>
            <consortium name="DOE Joint Genome Institute"/>
            <person name="Haridas S."/>
            <person name="Albert R."/>
            <person name="Binder M."/>
            <person name="Bloem J."/>
            <person name="Labutti K."/>
            <person name="Salamov A."/>
            <person name="Andreopoulos B."/>
            <person name="Baker S.E."/>
            <person name="Barry K."/>
            <person name="Bills G."/>
            <person name="Bluhm B.H."/>
            <person name="Cannon C."/>
            <person name="Castanera R."/>
            <person name="Culley D.E."/>
            <person name="Daum C."/>
            <person name="Ezra D."/>
            <person name="Gonzalez J.B."/>
            <person name="Henrissat B."/>
            <person name="Kuo A."/>
            <person name="Liang C."/>
            <person name="Lipzen A."/>
            <person name="Lutzoni F."/>
            <person name="Magnuson J."/>
            <person name="Mondo S."/>
            <person name="Nolan M."/>
            <person name="Ohm R."/>
            <person name="Pangilinan J."/>
            <person name="Park H.-J."/>
            <person name="Ramirez L."/>
            <person name="Alfaro M."/>
            <person name="Sun H."/>
            <person name="Tritt A."/>
            <person name="Yoshinaga Y."/>
            <person name="Zwiers L.-H."/>
            <person name="Turgeon B.G."/>
            <person name="Goodwin S.B."/>
            <person name="Spatafora J.W."/>
            <person name="Crous P.W."/>
            <person name="Grigoriev I.V."/>
        </authorList>
    </citation>
    <scope>NUCLEOTIDE SEQUENCE</scope>
    <source>
        <strain evidence="8">CBS 342.82</strain>
    </source>
</reference>
<keyword evidence="5" id="KW-0456">Lyase</keyword>
<evidence type="ECO:0000256" key="5">
    <source>
        <dbReference type="ARBA" id="ARBA00023239"/>
    </source>
</evidence>
<keyword evidence="2" id="KW-0349">Heme</keyword>
<keyword evidence="4" id="KW-0408">Iron</keyword>
<dbReference type="GeneID" id="54359075"/>
<sequence length="363" mass="39975">MATARSNGRTHPLKKPSGHRPPVPRWTLKLPDGVSRIHTIYVGVQSHSSSSGAAGASRAGEDAIAAILAGSRAAATDTFRVTHGFDLAGARVWAAYFTDGGGYEAALEELDLVRVWGGLGADKAQVGLWLETFSAPAARLETNYSRLEHRPGLARLPGAEQPAHELTAYWGAGRDRIPASAHDLFPPPPEGNLPKRPAPPPEGLGQRVHGRNRFDNICHIRSGQHWAGCGEEERRAYEGDLQGALMEGMEYLWSHAEETGTLGLRFLRNLDDQGEMVRETCGAGFFRNWADLERWSSRHASHLRIFNGAMAHAKRFGEGRRLMTWHEVCILKEGEGRFEYVNCDGGTGVMRWVELEVEDLQTK</sequence>
<keyword evidence="3" id="KW-0479">Metal-binding</keyword>
<accession>A0A6J3M6N3</accession>
<reference evidence="8" key="3">
    <citation type="submission" date="2025-08" db="UniProtKB">
        <authorList>
            <consortium name="RefSeq"/>
        </authorList>
    </citation>
    <scope>IDENTIFICATION</scope>
    <source>
        <strain evidence="8">CBS 342.82</strain>
    </source>
</reference>
<feature type="region of interest" description="Disordered" evidence="6">
    <location>
        <begin position="1"/>
        <end position="25"/>
    </location>
</feature>
<evidence type="ECO:0000256" key="2">
    <source>
        <dbReference type="ARBA" id="ARBA00022617"/>
    </source>
</evidence>
<evidence type="ECO:0000256" key="4">
    <source>
        <dbReference type="ARBA" id="ARBA00023004"/>
    </source>
</evidence>
<keyword evidence="7" id="KW-1185">Reference proteome</keyword>
<proteinExistence type="predicted"/>
<gene>
    <name evidence="8" type="ORF">K489DRAFT_317968</name>
</gene>
<reference evidence="8" key="2">
    <citation type="submission" date="2020-04" db="EMBL/GenBank/DDBJ databases">
        <authorList>
            <consortium name="NCBI Genome Project"/>
        </authorList>
    </citation>
    <scope>NUCLEOTIDE SEQUENCE</scope>
    <source>
        <strain evidence="8">CBS 342.82</strain>
    </source>
</reference>
<evidence type="ECO:0008006" key="9">
    <source>
        <dbReference type="Google" id="ProtNLM"/>
    </source>
</evidence>
<evidence type="ECO:0000256" key="3">
    <source>
        <dbReference type="ARBA" id="ARBA00022723"/>
    </source>
</evidence>
<evidence type="ECO:0000313" key="8">
    <source>
        <dbReference type="RefSeq" id="XP_033460706.1"/>
    </source>
</evidence>
<organism evidence="8">
    <name type="scientific">Dissoconium aciculare CBS 342.82</name>
    <dbReference type="NCBI Taxonomy" id="1314786"/>
    <lineage>
        <taxon>Eukaryota</taxon>
        <taxon>Fungi</taxon>
        <taxon>Dikarya</taxon>
        <taxon>Ascomycota</taxon>
        <taxon>Pezizomycotina</taxon>
        <taxon>Dothideomycetes</taxon>
        <taxon>Dothideomycetidae</taxon>
        <taxon>Mycosphaerellales</taxon>
        <taxon>Dissoconiaceae</taxon>
        <taxon>Dissoconium</taxon>
    </lineage>
</organism>
<dbReference type="OrthoDB" id="3359285at2759"/>
<dbReference type="Proteomes" id="UP000504637">
    <property type="component" value="Unplaced"/>
</dbReference>
<feature type="compositionally biased region" description="Pro residues" evidence="6">
    <location>
        <begin position="185"/>
        <end position="202"/>
    </location>
</feature>
<dbReference type="Pfam" id="PF13816">
    <property type="entry name" value="Dehydratase_hem"/>
    <property type="match status" value="1"/>
</dbReference>
<dbReference type="GO" id="GO:0046872">
    <property type="term" value="F:metal ion binding"/>
    <property type="evidence" value="ECO:0007669"/>
    <property type="project" value="UniProtKB-KW"/>
</dbReference>
<protein>
    <recommendedName>
        <fullName evidence="9">Phenylacetaldoxime dehydratase</fullName>
    </recommendedName>
</protein>
<feature type="region of interest" description="Disordered" evidence="6">
    <location>
        <begin position="180"/>
        <end position="205"/>
    </location>
</feature>
<evidence type="ECO:0000313" key="7">
    <source>
        <dbReference type="Proteomes" id="UP000504637"/>
    </source>
</evidence>
<dbReference type="AlphaFoldDB" id="A0A6J3M6N3"/>
<comment type="cofactor">
    <cofactor evidence="1">
        <name>heme b</name>
        <dbReference type="ChEBI" id="CHEBI:60344"/>
    </cofactor>
</comment>
<dbReference type="GO" id="GO:0016829">
    <property type="term" value="F:lyase activity"/>
    <property type="evidence" value="ECO:0007669"/>
    <property type="project" value="UniProtKB-KW"/>
</dbReference>
<evidence type="ECO:0000256" key="1">
    <source>
        <dbReference type="ARBA" id="ARBA00001970"/>
    </source>
</evidence>
<evidence type="ECO:0000256" key="6">
    <source>
        <dbReference type="SAM" id="MobiDB-lite"/>
    </source>
</evidence>